<protein>
    <submittedName>
        <fullName evidence="1">Uncharacterized protein</fullName>
    </submittedName>
</protein>
<dbReference type="AlphaFoldDB" id="T1GW83"/>
<evidence type="ECO:0000313" key="1">
    <source>
        <dbReference type="EnsemblMetazoa" id="MESCA008055-PA"/>
    </source>
</evidence>
<dbReference type="EMBL" id="CAQQ02105101">
    <property type="status" value="NOT_ANNOTATED_CDS"/>
    <property type="molecule type" value="Genomic_DNA"/>
</dbReference>
<name>T1GW83_MEGSC</name>
<sequence>MPLDVASFMDTEVLEVCVAYNHITCNYHCNQYHSIVIVVIMKAGLSYCTKKVLFTITISTIFRSYAGMMSRFLPSLSQKMSFSVSSDTSIVISCEECVFYPILVHVTSGVVFLSAERNGDYAESFLVKEYHKHRQDEEFLYD</sequence>
<organism evidence="1 2">
    <name type="scientific">Megaselia scalaris</name>
    <name type="common">Humpbacked fly</name>
    <name type="synonym">Phora scalaris</name>
    <dbReference type="NCBI Taxonomy" id="36166"/>
    <lineage>
        <taxon>Eukaryota</taxon>
        <taxon>Metazoa</taxon>
        <taxon>Ecdysozoa</taxon>
        <taxon>Arthropoda</taxon>
        <taxon>Hexapoda</taxon>
        <taxon>Insecta</taxon>
        <taxon>Pterygota</taxon>
        <taxon>Neoptera</taxon>
        <taxon>Endopterygota</taxon>
        <taxon>Diptera</taxon>
        <taxon>Brachycera</taxon>
        <taxon>Muscomorpha</taxon>
        <taxon>Platypezoidea</taxon>
        <taxon>Phoridae</taxon>
        <taxon>Megaseliini</taxon>
        <taxon>Megaselia</taxon>
    </lineage>
</organism>
<evidence type="ECO:0000313" key="2">
    <source>
        <dbReference type="Proteomes" id="UP000015102"/>
    </source>
</evidence>
<proteinExistence type="predicted"/>
<reference evidence="1" key="2">
    <citation type="submission" date="2015-06" db="UniProtKB">
        <authorList>
            <consortium name="EnsemblMetazoa"/>
        </authorList>
    </citation>
    <scope>IDENTIFICATION</scope>
</reference>
<dbReference type="HOGENOM" id="CLU_1818006_0_0_1"/>
<dbReference type="EnsemblMetazoa" id="MESCA008055-RA">
    <property type="protein sequence ID" value="MESCA008055-PA"/>
    <property type="gene ID" value="MESCA008055"/>
</dbReference>
<reference evidence="2" key="1">
    <citation type="submission" date="2013-02" db="EMBL/GenBank/DDBJ databases">
        <authorList>
            <person name="Hughes D."/>
        </authorList>
    </citation>
    <scope>NUCLEOTIDE SEQUENCE</scope>
    <source>
        <strain>Durham</strain>
        <strain evidence="2">NC isolate 2 -- Noor lab</strain>
    </source>
</reference>
<dbReference type="Proteomes" id="UP000015102">
    <property type="component" value="Unassembled WGS sequence"/>
</dbReference>
<keyword evidence="2" id="KW-1185">Reference proteome</keyword>
<accession>T1GW83</accession>
<dbReference type="EMBL" id="CAQQ02105100">
    <property type="status" value="NOT_ANNOTATED_CDS"/>
    <property type="molecule type" value="Genomic_DNA"/>
</dbReference>